<dbReference type="InterPro" id="IPR000835">
    <property type="entry name" value="HTH_MarR-typ"/>
</dbReference>
<dbReference type="GO" id="GO:0003677">
    <property type="term" value="F:DNA binding"/>
    <property type="evidence" value="ECO:0007669"/>
    <property type="project" value="UniProtKB-KW"/>
</dbReference>
<evidence type="ECO:0000259" key="8">
    <source>
        <dbReference type="PROSITE" id="PS50995"/>
    </source>
</evidence>
<evidence type="ECO:0000313" key="10">
    <source>
        <dbReference type="Proteomes" id="UP000242752"/>
    </source>
</evidence>
<reference evidence="9 10" key="1">
    <citation type="submission" date="2017-08" db="EMBL/GenBank/DDBJ databases">
        <title>Draft genome sequences of 64 type strains of genus Staph aureus.</title>
        <authorList>
            <person name="Cole K."/>
            <person name="Golubchik T."/>
            <person name="Russell J."/>
            <person name="Foster D."/>
            <person name="Llewelyn M."/>
            <person name="Wilson D."/>
            <person name="Crook D."/>
            <person name="Paul J."/>
        </authorList>
    </citation>
    <scope>NUCLEOTIDE SEQUENCE [LARGE SCALE GENOMIC DNA]</scope>
    <source>
        <strain evidence="9 10">DSM 21968</strain>
    </source>
</reference>
<dbReference type="PANTHER" id="PTHR42756:SF1">
    <property type="entry name" value="TRANSCRIPTIONAL REPRESSOR OF EMRAB OPERON"/>
    <property type="match status" value="1"/>
</dbReference>
<evidence type="ECO:0000256" key="5">
    <source>
        <dbReference type="ARBA" id="ARBA00046337"/>
    </source>
</evidence>
<dbReference type="OrthoDB" id="9806864at2"/>
<dbReference type="InterPro" id="IPR036388">
    <property type="entry name" value="WH-like_DNA-bd_sf"/>
</dbReference>
<evidence type="ECO:0000256" key="4">
    <source>
        <dbReference type="ARBA" id="ARBA00023163"/>
    </source>
</evidence>
<dbReference type="EMBL" id="PPRF01000004">
    <property type="protein sequence ID" value="PNZ30356.1"/>
    <property type="molecule type" value="Genomic_DNA"/>
</dbReference>
<dbReference type="Pfam" id="PF22381">
    <property type="entry name" value="Staph_reg_Sar_Rot"/>
    <property type="match status" value="1"/>
</dbReference>
<gene>
    <name evidence="9" type="ORF">CD122_00710</name>
</gene>
<protein>
    <recommendedName>
        <fullName evidence="6">HTH-type transcriptional regulator SarZ</fullName>
    </recommendedName>
    <alternativeName>
        <fullName evidence="7">Staphylococcal accessory regulator Z</fullName>
    </alternativeName>
</protein>
<organism evidence="9 10">
    <name type="scientific">Staphylococcus rostri</name>
    <dbReference type="NCBI Taxonomy" id="522262"/>
    <lineage>
        <taxon>Bacteria</taxon>
        <taxon>Bacillati</taxon>
        <taxon>Bacillota</taxon>
        <taxon>Bacilli</taxon>
        <taxon>Bacillales</taxon>
        <taxon>Staphylococcaceae</taxon>
        <taxon>Staphylococcus</taxon>
    </lineage>
</organism>
<keyword evidence="4" id="KW-0804">Transcription</keyword>
<accession>A0A2K3YXM8</accession>
<proteinExistence type="inferred from homology"/>
<dbReference type="AlphaFoldDB" id="A0A2K3YXM8"/>
<name>A0A2K3YXM8_9STAP</name>
<comment type="similarity">
    <text evidence="5">Belongs to the SarZ family.</text>
</comment>
<dbReference type="Proteomes" id="UP000242752">
    <property type="component" value="Unassembled WGS sequence"/>
</dbReference>
<dbReference type="GO" id="GO:0003700">
    <property type="term" value="F:DNA-binding transcription factor activity"/>
    <property type="evidence" value="ECO:0007669"/>
    <property type="project" value="InterPro"/>
</dbReference>
<evidence type="ECO:0000256" key="3">
    <source>
        <dbReference type="ARBA" id="ARBA00023125"/>
    </source>
</evidence>
<evidence type="ECO:0000256" key="1">
    <source>
        <dbReference type="ARBA" id="ARBA00004496"/>
    </source>
</evidence>
<keyword evidence="10" id="KW-1185">Reference proteome</keyword>
<evidence type="ECO:0000313" key="9">
    <source>
        <dbReference type="EMBL" id="PNZ30356.1"/>
    </source>
</evidence>
<evidence type="ECO:0000256" key="6">
    <source>
        <dbReference type="ARBA" id="ARBA00047188"/>
    </source>
</evidence>
<dbReference type="SMART" id="SM00347">
    <property type="entry name" value="HTH_MARR"/>
    <property type="match status" value="1"/>
</dbReference>
<dbReference type="SUPFAM" id="SSF46785">
    <property type="entry name" value="Winged helix' DNA-binding domain"/>
    <property type="match status" value="1"/>
</dbReference>
<feature type="domain" description="HTH marR-type" evidence="8">
    <location>
        <begin position="11"/>
        <end position="141"/>
    </location>
</feature>
<keyword evidence="3" id="KW-0238">DNA-binding</keyword>
<comment type="caution">
    <text evidence="9">The sequence shown here is derived from an EMBL/GenBank/DDBJ whole genome shotgun (WGS) entry which is preliminary data.</text>
</comment>
<dbReference type="InterPro" id="IPR055166">
    <property type="entry name" value="Transc_reg_Sar_Rot_HTH"/>
</dbReference>
<dbReference type="PANTHER" id="PTHR42756">
    <property type="entry name" value="TRANSCRIPTIONAL REGULATOR, MARR"/>
    <property type="match status" value="1"/>
</dbReference>
<evidence type="ECO:0000256" key="2">
    <source>
        <dbReference type="ARBA" id="ARBA00023015"/>
    </source>
</evidence>
<sequence>MTVIHNHRQLQRQLCFLFYVSSKEVIKSYSAHLKGYDLTYTGYITLTAFGDDEVLNIKQLGARIYLNSGTLTPLIKKLVSKGLITKTRDAEDERNLKLALTPSGKALKHQLQNISPCVAKEMIIDKEDAETLVDILDRFVRQNFPYTLTTPQDDN</sequence>
<dbReference type="PROSITE" id="PS50995">
    <property type="entry name" value="HTH_MARR_2"/>
    <property type="match status" value="1"/>
</dbReference>
<dbReference type="GO" id="GO:0005737">
    <property type="term" value="C:cytoplasm"/>
    <property type="evidence" value="ECO:0007669"/>
    <property type="project" value="UniProtKB-SubCell"/>
</dbReference>
<comment type="subcellular location">
    <subcellularLocation>
        <location evidence="1">Cytoplasm</location>
    </subcellularLocation>
</comment>
<keyword evidence="2" id="KW-0805">Transcription regulation</keyword>
<evidence type="ECO:0000256" key="7">
    <source>
        <dbReference type="ARBA" id="ARBA00047207"/>
    </source>
</evidence>
<dbReference type="InterPro" id="IPR036390">
    <property type="entry name" value="WH_DNA-bd_sf"/>
</dbReference>
<dbReference type="Gene3D" id="1.10.10.10">
    <property type="entry name" value="Winged helix-like DNA-binding domain superfamily/Winged helix DNA-binding domain"/>
    <property type="match status" value="1"/>
</dbReference>